<dbReference type="GO" id="GO:0048039">
    <property type="term" value="F:ubiquinone binding"/>
    <property type="evidence" value="ECO:0007669"/>
    <property type="project" value="TreeGrafter"/>
</dbReference>
<feature type="transmembrane region" description="Helical" evidence="7">
    <location>
        <begin position="166"/>
        <end position="187"/>
    </location>
</feature>
<sequence>MFNSIPLLTILALLPLVGALVLLFTKGHVAKLVGLGFALTTTVVGVLVFVLSRGTGLVESAPWIRPIGAWYALEFSGMSGILVLLTVILVPAVFIAEWNVGDRPEARWSTGTFFAMALAMQGLALYVFMASDVLLFYIAFEATLIPMYFMVAGWGGARRTSAAVKFLLYSLAGGLVMLVAVAGLYAVGSDQGKVSFLFSDLATLDLSGTVGKWLFAGFFFAFAVKAPLVGLHTWLPDTAEQATPGTSTLLVGVLDKIGTFGMIKVCLLVFPEASAWATPVILVWAIVSVVYGAFMAMGSRDLMRFVSYTSVSHFGFMVFGIFAMTTQSISGSIFYMLNHGLSSAALFLVVGYLVQRRGTADVAAFGGVQKVAPVLAGVLLMAGLATLSLPGFGSFVGEFFTMAGGWQRYPVQTAFITIGMVLSAVYVLVMYQRTMTGPVTPQVAETVRTDLDLREKAAVVPLIVILLALGFLPKPLLEVADETSVAIMNSSGVTDPAPQIEEGN</sequence>
<proteinExistence type="inferred from homology"/>
<dbReference type="GO" id="GO:0012505">
    <property type="term" value="C:endomembrane system"/>
    <property type="evidence" value="ECO:0007669"/>
    <property type="project" value="UniProtKB-SubCell"/>
</dbReference>
<evidence type="ECO:0000256" key="3">
    <source>
        <dbReference type="ARBA" id="ARBA00022692"/>
    </source>
</evidence>
<feature type="transmembrane region" description="Helical" evidence="7">
    <location>
        <begin position="276"/>
        <end position="298"/>
    </location>
</feature>
<dbReference type="PANTHER" id="PTHR43507">
    <property type="entry name" value="NADH-UBIQUINONE OXIDOREDUCTASE CHAIN 4"/>
    <property type="match status" value="1"/>
</dbReference>
<dbReference type="RefSeq" id="WP_121902279.1">
    <property type="nucleotide sequence ID" value="NZ_REFW01000004.1"/>
</dbReference>
<dbReference type="Proteomes" id="UP000275256">
    <property type="component" value="Unassembled WGS sequence"/>
</dbReference>
<keyword evidence="5 7" id="KW-0472">Membrane</keyword>
<evidence type="ECO:0000256" key="6">
    <source>
        <dbReference type="RuleBase" id="RU000320"/>
    </source>
</evidence>
<dbReference type="GO" id="GO:0015990">
    <property type="term" value="P:electron transport coupled proton transport"/>
    <property type="evidence" value="ECO:0007669"/>
    <property type="project" value="TreeGrafter"/>
</dbReference>
<comment type="caution">
    <text evidence="9">The sequence shown here is derived from an EMBL/GenBank/DDBJ whole genome shotgun (WGS) entry which is preliminary data.</text>
</comment>
<dbReference type="GO" id="GO:0016020">
    <property type="term" value="C:membrane"/>
    <property type="evidence" value="ECO:0007669"/>
    <property type="project" value="UniProtKB-SubCell"/>
</dbReference>
<feature type="transmembrane region" description="Helical" evidence="7">
    <location>
        <begin position="247"/>
        <end position="270"/>
    </location>
</feature>
<reference evidence="9 10" key="1">
    <citation type="submission" date="2018-10" db="EMBL/GenBank/DDBJ databases">
        <title>Tessaracoccus antarcticuss sp. nov., isolated from sediment.</title>
        <authorList>
            <person name="Zhou L.Y."/>
            <person name="Du Z.J."/>
        </authorList>
    </citation>
    <scope>NUCLEOTIDE SEQUENCE [LARGE SCALE GENOMIC DNA]</scope>
    <source>
        <strain evidence="9 10">JDX10</strain>
    </source>
</reference>
<dbReference type="AlphaFoldDB" id="A0A3M0FZT7"/>
<accession>A0A3M0FZT7</accession>
<dbReference type="EMBL" id="REFW01000004">
    <property type="protein sequence ID" value="RMB58241.1"/>
    <property type="molecule type" value="Genomic_DNA"/>
</dbReference>
<feature type="domain" description="NADH:quinone oxidoreductase/Mrp antiporter transmembrane" evidence="8">
    <location>
        <begin position="130"/>
        <end position="422"/>
    </location>
</feature>
<comment type="subcellular location">
    <subcellularLocation>
        <location evidence="1">Endomembrane system</location>
        <topology evidence="1">Multi-pass membrane protein</topology>
    </subcellularLocation>
    <subcellularLocation>
        <location evidence="6">Membrane</location>
        <topology evidence="6">Multi-pass membrane protein</topology>
    </subcellularLocation>
</comment>
<evidence type="ECO:0000256" key="1">
    <source>
        <dbReference type="ARBA" id="ARBA00004127"/>
    </source>
</evidence>
<dbReference type="GO" id="GO:0008137">
    <property type="term" value="F:NADH dehydrogenase (ubiquinone) activity"/>
    <property type="evidence" value="ECO:0007669"/>
    <property type="project" value="InterPro"/>
</dbReference>
<feature type="transmembrane region" description="Helical" evidence="7">
    <location>
        <begin position="374"/>
        <end position="397"/>
    </location>
</feature>
<feature type="transmembrane region" description="Helical" evidence="7">
    <location>
        <begin position="332"/>
        <end position="354"/>
    </location>
</feature>
<feature type="transmembrane region" description="Helical" evidence="7">
    <location>
        <begin position="457"/>
        <end position="473"/>
    </location>
</feature>
<evidence type="ECO:0000256" key="5">
    <source>
        <dbReference type="ARBA" id="ARBA00023136"/>
    </source>
</evidence>
<dbReference type="InterPro" id="IPR001750">
    <property type="entry name" value="ND/Mrp_TM"/>
</dbReference>
<feature type="transmembrane region" description="Helical" evidence="7">
    <location>
        <begin position="213"/>
        <end position="235"/>
    </location>
</feature>
<dbReference type="NCBIfam" id="TIGR01972">
    <property type="entry name" value="NDH_I_M"/>
    <property type="match status" value="1"/>
</dbReference>
<evidence type="ECO:0000256" key="4">
    <source>
        <dbReference type="ARBA" id="ARBA00022989"/>
    </source>
</evidence>
<dbReference type="GO" id="GO:0042773">
    <property type="term" value="P:ATP synthesis coupled electron transport"/>
    <property type="evidence" value="ECO:0007669"/>
    <property type="project" value="InterPro"/>
</dbReference>
<dbReference type="EC" id="1.6.5.11" evidence="9"/>
<feature type="transmembrane region" description="Helical" evidence="7">
    <location>
        <begin position="6"/>
        <end position="25"/>
    </location>
</feature>
<feature type="transmembrane region" description="Helical" evidence="7">
    <location>
        <begin position="134"/>
        <end position="154"/>
    </location>
</feature>
<dbReference type="InterPro" id="IPR010227">
    <property type="entry name" value="NADH_Q_OxRdtase_chainM/4"/>
</dbReference>
<feature type="transmembrane region" description="Helical" evidence="7">
    <location>
        <begin position="305"/>
        <end position="326"/>
    </location>
</feature>
<dbReference type="Pfam" id="PF00361">
    <property type="entry name" value="Proton_antipo_M"/>
    <property type="match status" value="1"/>
</dbReference>
<gene>
    <name evidence="9" type="ORF">EAX62_13620</name>
</gene>
<comment type="similarity">
    <text evidence="2">Belongs to the complex I subunit 4 family.</text>
</comment>
<evidence type="ECO:0000259" key="8">
    <source>
        <dbReference type="Pfam" id="PF00361"/>
    </source>
</evidence>
<dbReference type="OrthoDB" id="9768329at2"/>
<evidence type="ECO:0000256" key="7">
    <source>
        <dbReference type="SAM" id="Phobius"/>
    </source>
</evidence>
<evidence type="ECO:0000256" key="2">
    <source>
        <dbReference type="ARBA" id="ARBA00009025"/>
    </source>
</evidence>
<dbReference type="GO" id="GO:0003954">
    <property type="term" value="F:NADH dehydrogenase activity"/>
    <property type="evidence" value="ECO:0007669"/>
    <property type="project" value="TreeGrafter"/>
</dbReference>
<protein>
    <submittedName>
        <fullName evidence="9">NADH-quinone oxidoreductase subunit M</fullName>
        <ecNumber evidence="9">1.6.5.11</ecNumber>
    </submittedName>
</protein>
<keyword evidence="9" id="KW-0560">Oxidoreductase</keyword>
<name>A0A3M0FZT7_9ACTN</name>
<evidence type="ECO:0000313" key="9">
    <source>
        <dbReference type="EMBL" id="RMB58241.1"/>
    </source>
</evidence>
<organism evidence="9 10">
    <name type="scientific">Tessaracoccus antarcticus</name>
    <dbReference type="NCBI Taxonomy" id="2479848"/>
    <lineage>
        <taxon>Bacteria</taxon>
        <taxon>Bacillati</taxon>
        <taxon>Actinomycetota</taxon>
        <taxon>Actinomycetes</taxon>
        <taxon>Propionibacteriales</taxon>
        <taxon>Propionibacteriaceae</taxon>
        <taxon>Tessaracoccus</taxon>
    </lineage>
</organism>
<dbReference type="NCBIfam" id="NF004500">
    <property type="entry name" value="PRK05846.1-4"/>
    <property type="match status" value="1"/>
</dbReference>
<feature type="transmembrane region" description="Helical" evidence="7">
    <location>
        <begin position="108"/>
        <end position="128"/>
    </location>
</feature>
<feature type="transmembrane region" description="Helical" evidence="7">
    <location>
        <begin position="71"/>
        <end position="96"/>
    </location>
</feature>
<dbReference type="InterPro" id="IPR003918">
    <property type="entry name" value="NADH_UbQ_OxRdtase"/>
</dbReference>
<keyword evidence="10" id="KW-1185">Reference proteome</keyword>
<dbReference type="PRINTS" id="PR01437">
    <property type="entry name" value="NUOXDRDTASE4"/>
</dbReference>
<keyword evidence="3 6" id="KW-0812">Transmembrane</keyword>
<feature type="transmembrane region" description="Helical" evidence="7">
    <location>
        <begin position="32"/>
        <end position="51"/>
    </location>
</feature>
<feature type="transmembrane region" description="Helical" evidence="7">
    <location>
        <begin position="409"/>
        <end position="429"/>
    </location>
</feature>
<dbReference type="PANTHER" id="PTHR43507:SF1">
    <property type="entry name" value="NADH-UBIQUINONE OXIDOREDUCTASE CHAIN 4"/>
    <property type="match status" value="1"/>
</dbReference>
<evidence type="ECO:0000313" key="10">
    <source>
        <dbReference type="Proteomes" id="UP000275256"/>
    </source>
</evidence>
<keyword evidence="4 7" id="KW-1133">Transmembrane helix</keyword>